<evidence type="ECO:0000256" key="2">
    <source>
        <dbReference type="SAM" id="Phobius"/>
    </source>
</evidence>
<accession>A0A0V8A000</accession>
<protein>
    <submittedName>
        <fullName evidence="3">Uncharacterized protein</fullName>
    </submittedName>
</protein>
<reference evidence="3 5" key="1">
    <citation type="journal article" date="2015" name="Genome Announc.">
        <title>Draft Genome of the Euendolithic (true boring) Cyanobacterium Mastigocoleus testarum strain BC008.</title>
        <authorList>
            <person name="Guida B.S."/>
            <person name="Garcia-Pichel F."/>
        </authorList>
    </citation>
    <scope>NUCLEOTIDE SEQUENCE [LARGE SCALE GENOMIC DNA]</scope>
    <source>
        <strain evidence="3 5">BC008</strain>
    </source>
</reference>
<evidence type="ECO:0000313" key="3">
    <source>
        <dbReference type="EMBL" id="KST69921.1"/>
    </source>
</evidence>
<evidence type="ECO:0000313" key="5">
    <source>
        <dbReference type="Proteomes" id="UP000053372"/>
    </source>
</evidence>
<dbReference type="Proteomes" id="UP000053372">
    <property type="component" value="Unassembled WGS sequence"/>
</dbReference>
<evidence type="ECO:0000313" key="4">
    <source>
        <dbReference type="EMBL" id="KST69962.1"/>
    </source>
</evidence>
<keyword evidence="2" id="KW-0472">Membrane</keyword>
<dbReference type="RefSeq" id="WP_058183086.1">
    <property type="nucleotide sequence ID" value="NZ_LMTZ01000009.1"/>
</dbReference>
<keyword evidence="5" id="KW-1185">Reference proteome</keyword>
<proteinExistence type="predicted"/>
<dbReference type="OrthoDB" id="424290at2"/>
<feature type="transmembrane region" description="Helical" evidence="2">
    <location>
        <begin position="107"/>
        <end position="126"/>
    </location>
</feature>
<keyword evidence="2" id="KW-1133">Transmembrane helix</keyword>
<dbReference type="EMBL" id="LMTZ01000009">
    <property type="protein sequence ID" value="KST69962.1"/>
    <property type="molecule type" value="Genomic_DNA"/>
</dbReference>
<keyword evidence="2" id="KW-0812">Transmembrane</keyword>
<organism evidence="3 5">
    <name type="scientific">Mastigocoleus testarum BC008</name>
    <dbReference type="NCBI Taxonomy" id="371196"/>
    <lineage>
        <taxon>Bacteria</taxon>
        <taxon>Bacillati</taxon>
        <taxon>Cyanobacteriota</taxon>
        <taxon>Cyanophyceae</taxon>
        <taxon>Nostocales</taxon>
        <taxon>Hapalosiphonaceae</taxon>
        <taxon>Mastigocoleus</taxon>
    </lineage>
</organism>
<dbReference type="AlphaFoldDB" id="A0A0V8A000"/>
<comment type="caution">
    <text evidence="3">The sequence shown here is derived from an EMBL/GenBank/DDBJ whole genome shotgun (WGS) entry which is preliminary data.</text>
</comment>
<name>A0A0V8A000_9CYAN</name>
<gene>
    <name evidence="3" type="ORF">BC008_05655</name>
    <name evidence="4" type="ORF">BC008_05855</name>
</gene>
<sequence length="261" mass="29099">MNLSENLNLNLPVKIPEQVEKAKQIVHQGFNSWSENAQQIGESWQTTADRVTDKFVNKFTATTEQAKDSLGNTFQIAIDSSLGNFLEQHPALFKLTQILSWGANHPIISIIFIIFAIALIFSLIKATVRLIESASLSIIRLPLQLLQAGLKLSFLYLNKLIKLLFIKFKYKHPTDSPTKQNINKLNNSTISPVVGEKVVSLEKQQRLKEISGRLADIQKEQHQLLHEAASILNSEPVSDSDLDSGSNIDLNSSSNSNSIQI</sequence>
<dbReference type="EMBL" id="LMTZ01000010">
    <property type="protein sequence ID" value="KST69921.1"/>
    <property type="molecule type" value="Genomic_DNA"/>
</dbReference>
<feature type="compositionally biased region" description="Low complexity" evidence="1">
    <location>
        <begin position="243"/>
        <end position="261"/>
    </location>
</feature>
<feature type="region of interest" description="Disordered" evidence="1">
    <location>
        <begin position="236"/>
        <end position="261"/>
    </location>
</feature>
<evidence type="ECO:0000256" key="1">
    <source>
        <dbReference type="SAM" id="MobiDB-lite"/>
    </source>
</evidence>